<dbReference type="InterPro" id="IPR042100">
    <property type="entry name" value="Bug_dom1"/>
</dbReference>
<evidence type="ECO:0000256" key="1">
    <source>
        <dbReference type="ARBA" id="ARBA00006987"/>
    </source>
</evidence>
<feature type="chain" id="PRO_5041677604" description="Tricarboxylic transport membrane protein" evidence="2">
    <location>
        <begin position="25"/>
        <end position="323"/>
    </location>
</feature>
<sequence>MKSRITTAAIGAVAIAALAGCSSAGGGAPAGEEGAFEPSDVRMTVPFSAGGGSDASGRAIASGLEAATGTTITVENREGGSGAVGYSHLFAQEGNGSQLLAAETTLLSLPLTTDVDYDHTSFTPIMKLGDDYTLVVVPADSPFQTCTDVVDAAGGEGVVAAVSGAISLDEIVFTLIEQDQGVEFDRVPFESGSEVIAGLLGGTVQVGSLNPGEVLGQLESGDLRALCSLSEERYEYEQIADVPTAIEEGIDVSFAQWRGFIAPGGISDEARQYWIDAAEQYVASEEYTTYIEENLMQPNAVYGDEFVEYLAQNSADLEAALAP</sequence>
<evidence type="ECO:0000256" key="2">
    <source>
        <dbReference type="SAM" id="SignalP"/>
    </source>
</evidence>
<dbReference type="InterPro" id="IPR005064">
    <property type="entry name" value="BUG"/>
</dbReference>
<dbReference type="EMBL" id="BJUU01000004">
    <property type="protein sequence ID" value="GEK79552.1"/>
    <property type="molecule type" value="Genomic_DNA"/>
</dbReference>
<feature type="signal peptide" evidence="2">
    <location>
        <begin position="1"/>
        <end position="24"/>
    </location>
</feature>
<dbReference type="AlphaFoldDB" id="A0AA87RBC5"/>
<proteinExistence type="inferred from homology"/>
<dbReference type="CDD" id="cd07012">
    <property type="entry name" value="PBP2_Bug_TTT"/>
    <property type="match status" value="1"/>
</dbReference>
<keyword evidence="2" id="KW-0732">Signal</keyword>
<name>A0AA87RBC5_9MICO</name>
<organism evidence="3 4">
    <name type="scientific">Agrococcus baldri</name>
    <dbReference type="NCBI Taxonomy" id="153730"/>
    <lineage>
        <taxon>Bacteria</taxon>
        <taxon>Bacillati</taxon>
        <taxon>Actinomycetota</taxon>
        <taxon>Actinomycetes</taxon>
        <taxon>Micrococcales</taxon>
        <taxon>Microbacteriaceae</taxon>
        <taxon>Agrococcus</taxon>
    </lineage>
</organism>
<dbReference type="Gene3D" id="3.40.190.10">
    <property type="entry name" value="Periplasmic binding protein-like II"/>
    <property type="match status" value="1"/>
</dbReference>
<comment type="similarity">
    <text evidence="1">Belongs to the UPF0065 (bug) family.</text>
</comment>
<gene>
    <name evidence="3" type="ORF">ABA31_09030</name>
</gene>
<comment type="caution">
    <text evidence="3">The sequence shown here is derived from an EMBL/GenBank/DDBJ whole genome shotgun (WGS) entry which is preliminary data.</text>
</comment>
<dbReference type="Gene3D" id="3.40.190.150">
    <property type="entry name" value="Bordetella uptake gene, domain 1"/>
    <property type="match status" value="1"/>
</dbReference>
<dbReference type="PANTHER" id="PTHR42928:SF3">
    <property type="entry name" value="UPF0065 PROTEIN YFLP"/>
    <property type="match status" value="1"/>
</dbReference>
<keyword evidence="4" id="KW-1185">Reference proteome</keyword>
<protein>
    <recommendedName>
        <fullName evidence="5">Tricarboxylic transport membrane protein</fullName>
    </recommendedName>
</protein>
<evidence type="ECO:0000313" key="3">
    <source>
        <dbReference type="EMBL" id="GEK79552.1"/>
    </source>
</evidence>
<reference evidence="3 4" key="1">
    <citation type="submission" date="2019-07" db="EMBL/GenBank/DDBJ databases">
        <title>Whole genome shotgun sequence of Agrococcus baldri NBRC 103055.</title>
        <authorList>
            <person name="Hosoyama A."/>
            <person name="Uohara A."/>
            <person name="Ohji S."/>
            <person name="Ichikawa N."/>
        </authorList>
    </citation>
    <scope>NUCLEOTIDE SEQUENCE [LARGE SCALE GENOMIC DNA]</scope>
    <source>
        <strain evidence="3 4">NBRC 103055</strain>
    </source>
</reference>
<evidence type="ECO:0000313" key="4">
    <source>
        <dbReference type="Proteomes" id="UP000321749"/>
    </source>
</evidence>
<dbReference type="RefSeq" id="WP_146793063.1">
    <property type="nucleotide sequence ID" value="NZ_BJUU01000004.1"/>
</dbReference>
<dbReference type="PIRSF" id="PIRSF017082">
    <property type="entry name" value="YflP"/>
    <property type="match status" value="1"/>
</dbReference>
<dbReference type="PROSITE" id="PS51257">
    <property type="entry name" value="PROKAR_LIPOPROTEIN"/>
    <property type="match status" value="1"/>
</dbReference>
<accession>A0AA87RBC5</accession>
<dbReference type="PANTHER" id="PTHR42928">
    <property type="entry name" value="TRICARBOXYLATE-BINDING PROTEIN"/>
    <property type="match status" value="1"/>
</dbReference>
<evidence type="ECO:0008006" key="5">
    <source>
        <dbReference type="Google" id="ProtNLM"/>
    </source>
</evidence>
<dbReference type="Pfam" id="PF03401">
    <property type="entry name" value="TctC"/>
    <property type="match status" value="1"/>
</dbReference>
<dbReference type="Proteomes" id="UP000321749">
    <property type="component" value="Unassembled WGS sequence"/>
</dbReference>